<evidence type="ECO:0000313" key="2">
    <source>
        <dbReference type="EMBL" id="TEB43894.1"/>
    </source>
</evidence>
<protein>
    <submittedName>
        <fullName evidence="2">Uncharacterized protein</fullName>
    </submittedName>
</protein>
<keyword evidence="1" id="KW-1133">Transmembrane helix</keyword>
<reference evidence="2 3" key="1">
    <citation type="journal article" date="2018" name="Syst. Appl. Microbiol.">
        <title>Flavobacterium circumlabens sp. nov. and Flavobacterium cupreum sp. nov., two psychrotrophic species isolated from Antarctic environmental samples.</title>
        <authorList>
            <person name="Kralova S."/>
            <person name="Busse H.J."/>
            <person name="Svec P."/>
            <person name="Maslanova I."/>
            <person name="Stankova E."/>
            <person name="Bartak M."/>
            <person name="Sedlacek I."/>
        </authorList>
    </citation>
    <scope>NUCLEOTIDE SEQUENCE [LARGE SCALE GENOMIC DNA]</scope>
    <source>
        <strain evidence="2 3">CCM 8828</strain>
    </source>
</reference>
<gene>
    <name evidence="2" type="ORF">D0809_13455</name>
</gene>
<feature type="transmembrane region" description="Helical" evidence="1">
    <location>
        <begin position="39"/>
        <end position="61"/>
    </location>
</feature>
<sequence>MGGMKVKFLKINIMKIYKYIYYHSVSQSSKKNNTPEFNAYSLLSFTQTSNLVTIVNIILIITRIKINYDLRLVAIICPTLFYAVNYYYFTKKGKGSIIMKDRSYCLGKYSYFLNLFTYSSFIFVVISYFFYKGF</sequence>
<dbReference type="AlphaFoldDB" id="A0A4Y7UC50"/>
<proteinExistence type="predicted"/>
<feature type="transmembrane region" description="Helical" evidence="1">
    <location>
        <begin position="68"/>
        <end position="89"/>
    </location>
</feature>
<feature type="transmembrane region" description="Helical" evidence="1">
    <location>
        <begin position="109"/>
        <end position="131"/>
    </location>
</feature>
<evidence type="ECO:0000313" key="3">
    <source>
        <dbReference type="Proteomes" id="UP000298340"/>
    </source>
</evidence>
<keyword evidence="1" id="KW-0812">Transmembrane</keyword>
<keyword evidence="1" id="KW-0472">Membrane</keyword>
<organism evidence="2 3">
    <name type="scientific">Flavobacterium circumlabens</name>
    <dbReference type="NCBI Taxonomy" id="2133765"/>
    <lineage>
        <taxon>Bacteria</taxon>
        <taxon>Pseudomonadati</taxon>
        <taxon>Bacteroidota</taxon>
        <taxon>Flavobacteriia</taxon>
        <taxon>Flavobacteriales</taxon>
        <taxon>Flavobacteriaceae</taxon>
        <taxon>Flavobacterium</taxon>
    </lineage>
</organism>
<name>A0A4Y7UC50_9FLAO</name>
<comment type="caution">
    <text evidence="2">The sequence shown here is derived from an EMBL/GenBank/DDBJ whole genome shotgun (WGS) entry which is preliminary data.</text>
</comment>
<dbReference type="Proteomes" id="UP000298340">
    <property type="component" value="Unassembled WGS sequence"/>
</dbReference>
<evidence type="ECO:0000256" key="1">
    <source>
        <dbReference type="SAM" id="Phobius"/>
    </source>
</evidence>
<accession>A0A4Y7UC50</accession>
<dbReference type="EMBL" id="QWDN01000004">
    <property type="protein sequence ID" value="TEB43894.1"/>
    <property type="molecule type" value="Genomic_DNA"/>
</dbReference>